<organism evidence="2 3">
    <name type="scientific">Armillaria gallica</name>
    <name type="common">Bulbous honey fungus</name>
    <name type="synonym">Armillaria bulbosa</name>
    <dbReference type="NCBI Taxonomy" id="47427"/>
    <lineage>
        <taxon>Eukaryota</taxon>
        <taxon>Fungi</taxon>
        <taxon>Dikarya</taxon>
        <taxon>Basidiomycota</taxon>
        <taxon>Agaricomycotina</taxon>
        <taxon>Agaricomycetes</taxon>
        <taxon>Agaricomycetidae</taxon>
        <taxon>Agaricales</taxon>
        <taxon>Marasmiineae</taxon>
        <taxon>Physalacriaceae</taxon>
        <taxon>Armillaria</taxon>
    </lineage>
</organism>
<proteinExistence type="predicted"/>
<dbReference type="OrthoDB" id="10473347at2759"/>
<evidence type="ECO:0000313" key="2">
    <source>
        <dbReference type="EMBL" id="PBK83220.1"/>
    </source>
</evidence>
<dbReference type="InParanoid" id="A0A2H3CMY7"/>
<reference evidence="3" key="1">
    <citation type="journal article" date="2017" name="Nat. Ecol. Evol.">
        <title>Genome expansion and lineage-specific genetic innovations in the forest pathogenic fungi Armillaria.</title>
        <authorList>
            <person name="Sipos G."/>
            <person name="Prasanna A.N."/>
            <person name="Walter M.C."/>
            <person name="O'Connor E."/>
            <person name="Balint B."/>
            <person name="Krizsan K."/>
            <person name="Kiss B."/>
            <person name="Hess J."/>
            <person name="Varga T."/>
            <person name="Slot J."/>
            <person name="Riley R."/>
            <person name="Boka B."/>
            <person name="Rigling D."/>
            <person name="Barry K."/>
            <person name="Lee J."/>
            <person name="Mihaltcheva S."/>
            <person name="LaButti K."/>
            <person name="Lipzen A."/>
            <person name="Waldron R."/>
            <person name="Moloney N.M."/>
            <person name="Sperisen C."/>
            <person name="Kredics L."/>
            <person name="Vagvoelgyi C."/>
            <person name="Patrignani A."/>
            <person name="Fitzpatrick D."/>
            <person name="Nagy I."/>
            <person name="Doyle S."/>
            <person name="Anderson J.B."/>
            <person name="Grigoriev I.V."/>
            <person name="Gueldener U."/>
            <person name="Muensterkoetter M."/>
            <person name="Nagy L.G."/>
        </authorList>
    </citation>
    <scope>NUCLEOTIDE SEQUENCE [LARGE SCALE GENOMIC DNA]</scope>
    <source>
        <strain evidence="3">Ar21-2</strain>
    </source>
</reference>
<gene>
    <name evidence="2" type="ORF">ARMGADRAFT_1089567</name>
</gene>
<dbReference type="Proteomes" id="UP000217790">
    <property type="component" value="Unassembled WGS sequence"/>
</dbReference>
<keyword evidence="3" id="KW-1185">Reference proteome</keyword>
<evidence type="ECO:0000256" key="1">
    <source>
        <dbReference type="SAM" id="MobiDB-lite"/>
    </source>
</evidence>
<accession>A0A2H3CMY7</accession>
<dbReference type="EMBL" id="KZ293708">
    <property type="protein sequence ID" value="PBK83220.1"/>
    <property type="molecule type" value="Genomic_DNA"/>
</dbReference>
<feature type="compositionally biased region" description="Polar residues" evidence="1">
    <location>
        <begin position="147"/>
        <end position="174"/>
    </location>
</feature>
<evidence type="ECO:0000313" key="3">
    <source>
        <dbReference type="Proteomes" id="UP000217790"/>
    </source>
</evidence>
<feature type="region of interest" description="Disordered" evidence="1">
    <location>
        <begin position="147"/>
        <end position="175"/>
    </location>
</feature>
<sequence>MRDKESVDIHLMGRFYDYDFFRPQPKANESKNADLRSASFRYRGIRCRKKLFDYTFLHAGNVSKKDSQWIKMAPVRLVCPCVECWYKNVVISEKIRASFRVLVEVSSYDAGSLFSGTRWWMRCGNTSLRGCVRSNMNMRSLFGSQSYSGTATSLSTKNRDVTTAPSTTANQKASGTGGNVLGGIYQALVSR</sequence>
<protein>
    <submittedName>
        <fullName evidence="2">Uncharacterized protein</fullName>
    </submittedName>
</protein>
<dbReference type="AlphaFoldDB" id="A0A2H3CMY7"/>
<name>A0A2H3CMY7_ARMGA</name>